<dbReference type="SUPFAM" id="SSF103473">
    <property type="entry name" value="MFS general substrate transporter"/>
    <property type="match status" value="1"/>
</dbReference>
<organism evidence="7 8">
    <name type="scientific">Porites lobata</name>
    <dbReference type="NCBI Taxonomy" id="104759"/>
    <lineage>
        <taxon>Eukaryota</taxon>
        <taxon>Metazoa</taxon>
        <taxon>Cnidaria</taxon>
        <taxon>Anthozoa</taxon>
        <taxon>Hexacorallia</taxon>
        <taxon>Scleractinia</taxon>
        <taxon>Fungiina</taxon>
        <taxon>Poritidae</taxon>
        <taxon>Porites</taxon>
    </lineage>
</organism>
<evidence type="ECO:0000256" key="2">
    <source>
        <dbReference type="ARBA" id="ARBA00022692"/>
    </source>
</evidence>
<feature type="transmembrane region" description="Helical" evidence="5">
    <location>
        <begin position="232"/>
        <end position="254"/>
    </location>
</feature>
<keyword evidence="4 5" id="KW-0472">Membrane</keyword>
<evidence type="ECO:0000256" key="5">
    <source>
        <dbReference type="SAM" id="Phobius"/>
    </source>
</evidence>
<feature type="transmembrane region" description="Helical" evidence="5">
    <location>
        <begin position="71"/>
        <end position="94"/>
    </location>
</feature>
<evidence type="ECO:0000256" key="1">
    <source>
        <dbReference type="ARBA" id="ARBA00004141"/>
    </source>
</evidence>
<feature type="transmembrane region" description="Helical" evidence="5">
    <location>
        <begin position="437"/>
        <end position="458"/>
    </location>
</feature>
<feature type="transmembrane region" description="Helical" evidence="5">
    <location>
        <begin position="470"/>
        <end position="490"/>
    </location>
</feature>
<reference evidence="7 8" key="1">
    <citation type="submission" date="2022-05" db="EMBL/GenBank/DDBJ databases">
        <authorList>
            <consortium name="Genoscope - CEA"/>
            <person name="William W."/>
        </authorList>
    </citation>
    <scope>NUCLEOTIDE SEQUENCE [LARGE SCALE GENOMIC DNA]</scope>
</reference>
<feature type="transmembrane region" description="Helical" evidence="5">
    <location>
        <begin position="502"/>
        <end position="521"/>
    </location>
</feature>
<dbReference type="Proteomes" id="UP001159405">
    <property type="component" value="Unassembled WGS sequence"/>
</dbReference>
<dbReference type="PANTHER" id="PTHR24064">
    <property type="entry name" value="SOLUTE CARRIER FAMILY 22 MEMBER"/>
    <property type="match status" value="1"/>
</dbReference>
<comment type="caution">
    <text evidence="7">The sequence shown here is derived from an EMBL/GenBank/DDBJ whole genome shotgun (WGS) entry which is preliminary data.</text>
</comment>
<protein>
    <recommendedName>
        <fullName evidence="6">Major facilitator superfamily (MFS) profile domain-containing protein</fullName>
    </recommendedName>
</protein>
<evidence type="ECO:0000313" key="7">
    <source>
        <dbReference type="EMBL" id="CAH3104001.1"/>
    </source>
</evidence>
<sequence length="560" mass="63230">MASMAESSPDPDKCVKDTTCKLNRYDQEESAKRDAYGTTNRYEIPESSEGPLLEFDDVLKSVGEFGSWQKALFFLTCTFVIIPSAFQITSVIFVSGTPKFQCTTPDITCDVDKCCKNCTKYEFIQNYTTISTEYNLICDRAYIAANVDAGFMAGMLVGSFLFGFVSDAFGRRFCMLICSVLMTAFGLGSVYTQSLVLFAFLRFATALSMMGFYVVQYVYILEIVGRDYRTMVGFCAFIFWLPGEDGVVLIAYYIREWRRLLLVLSCPPALFIFLYLIVPESPRWLVLQGHVKAACKVLMKFSSNKRSTPTDPDLLRSQLKSLHRSETSPHAPSRNVNHSPLDLLRTPRMRKRTLIFWFNWLVTAVVVFGFMFYITDLAGNFYLNMAAMYIGDVPGVLIMWITVQKFGRRIPNFVCMIVGGVFCLIVFAVPANQKRVSTVLALFGRFFVNCSFNLLFLYSSELYPTSIRNLALGSCSTLARVGSIAAPYVVMLSQLPGLPVTFPMLIYGVLAITAGFLTLWLPESLDSNMCQTTEEVNQAEEYYGFIWMGKRALNPFRCLR</sequence>
<dbReference type="InterPro" id="IPR036259">
    <property type="entry name" value="MFS_trans_sf"/>
</dbReference>
<name>A0ABN8NCM8_9CNID</name>
<dbReference type="Gene3D" id="1.20.1250.20">
    <property type="entry name" value="MFS general substrate transporter like domains"/>
    <property type="match status" value="1"/>
</dbReference>
<dbReference type="EMBL" id="CALNXK010000016">
    <property type="protein sequence ID" value="CAH3104001.1"/>
    <property type="molecule type" value="Genomic_DNA"/>
</dbReference>
<dbReference type="InterPro" id="IPR020846">
    <property type="entry name" value="MFS_dom"/>
</dbReference>
<proteinExistence type="predicted"/>
<gene>
    <name evidence="7" type="ORF">PLOB_00011117</name>
</gene>
<feature type="transmembrane region" description="Helical" evidence="5">
    <location>
        <begin position="381"/>
        <end position="401"/>
    </location>
</feature>
<keyword evidence="8" id="KW-1185">Reference proteome</keyword>
<feature type="transmembrane region" description="Helical" evidence="5">
    <location>
        <begin position="197"/>
        <end position="220"/>
    </location>
</feature>
<dbReference type="InterPro" id="IPR005828">
    <property type="entry name" value="MFS_sugar_transport-like"/>
</dbReference>
<feature type="transmembrane region" description="Helical" evidence="5">
    <location>
        <begin position="354"/>
        <end position="375"/>
    </location>
</feature>
<comment type="subcellular location">
    <subcellularLocation>
        <location evidence="1">Membrane</location>
        <topology evidence="1">Multi-pass membrane protein</topology>
    </subcellularLocation>
</comment>
<evidence type="ECO:0000313" key="8">
    <source>
        <dbReference type="Proteomes" id="UP001159405"/>
    </source>
</evidence>
<dbReference type="PROSITE" id="PS50850">
    <property type="entry name" value="MFS"/>
    <property type="match status" value="1"/>
</dbReference>
<evidence type="ECO:0000259" key="6">
    <source>
        <dbReference type="PROSITE" id="PS50850"/>
    </source>
</evidence>
<feature type="transmembrane region" description="Helical" evidence="5">
    <location>
        <begin position="149"/>
        <end position="166"/>
    </location>
</feature>
<feature type="transmembrane region" description="Helical" evidence="5">
    <location>
        <begin position="173"/>
        <end position="191"/>
    </location>
</feature>
<feature type="transmembrane region" description="Helical" evidence="5">
    <location>
        <begin position="413"/>
        <end position="431"/>
    </location>
</feature>
<dbReference type="CDD" id="cd17317">
    <property type="entry name" value="MFS_SLC22"/>
    <property type="match status" value="1"/>
</dbReference>
<feature type="domain" description="Major facilitator superfamily (MFS) profile" evidence="6">
    <location>
        <begin position="73"/>
        <end position="526"/>
    </location>
</feature>
<keyword evidence="2 5" id="KW-0812">Transmembrane</keyword>
<keyword evidence="3 5" id="KW-1133">Transmembrane helix</keyword>
<evidence type="ECO:0000256" key="4">
    <source>
        <dbReference type="ARBA" id="ARBA00023136"/>
    </source>
</evidence>
<dbReference type="Pfam" id="PF00083">
    <property type="entry name" value="Sugar_tr"/>
    <property type="match status" value="1"/>
</dbReference>
<accession>A0ABN8NCM8</accession>
<evidence type="ECO:0000256" key="3">
    <source>
        <dbReference type="ARBA" id="ARBA00022989"/>
    </source>
</evidence>